<dbReference type="Pfam" id="PF07690">
    <property type="entry name" value="MFS_1"/>
    <property type="match status" value="1"/>
</dbReference>
<dbReference type="InterPro" id="IPR036259">
    <property type="entry name" value="MFS_trans_sf"/>
</dbReference>
<dbReference type="GO" id="GO:0022857">
    <property type="term" value="F:transmembrane transporter activity"/>
    <property type="evidence" value="ECO:0007669"/>
    <property type="project" value="InterPro"/>
</dbReference>
<dbReference type="PANTHER" id="PTHR23501">
    <property type="entry name" value="MAJOR FACILITATOR SUPERFAMILY"/>
    <property type="match status" value="1"/>
</dbReference>
<evidence type="ECO:0000256" key="2">
    <source>
        <dbReference type="ARBA" id="ARBA00022692"/>
    </source>
</evidence>
<dbReference type="InterPro" id="IPR020846">
    <property type="entry name" value="MFS_dom"/>
</dbReference>
<feature type="transmembrane region" description="Helical" evidence="6">
    <location>
        <begin position="255"/>
        <end position="275"/>
    </location>
</feature>
<evidence type="ECO:0000313" key="9">
    <source>
        <dbReference type="Proteomes" id="UP000799757"/>
    </source>
</evidence>
<feature type="transmembrane region" description="Helical" evidence="6">
    <location>
        <begin position="216"/>
        <end position="235"/>
    </location>
</feature>
<reference evidence="8" key="1">
    <citation type="journal article" date="2020" name="Stud. Mycol.">
        <title>101 Dothideomycetes genomes: a test case for predicting lifestyles and emergence of pathogens.</title>
        <authorList>
            <person name="Haridas S."/>
            <person name="Albert R."/>
            <person name="Binder M."/>
            <person name="Bloem J."/>
            <person name="Labutti K."/>
            <person name="Salamov A."/>
            <person name="Andreopoulos B."/>
            <person name="Baker S."/>
            <person name="Barry K."/>
            <person name="Bills G."/>
            <person name="Bluhm B."/>
            <person name="Cannon C."/>
            <person name="Castanera R."/>
            <person name="Culley D."/>
            <person name="Daum C."/>
            <person name="Ezra D."/>
            <person name="Gonzalez J."/>
            <person name="Henrissat B."/>
            <person name="Kuo A."/>
            <person name="Liang C."/>
            <person name="Lipzen A."/>
            <person name="Lutzoni F."/>
            <person name="Magnuson J."/>
            <person name="Mondo S."/>
            <person name="Nolan M."/>
            <person name="Ohm R."/>
            <person name="Pangilinan J."/>
            <person name="Park H.-J."/>
            <person name="Ramirez L."/>
            <person name="Alfaro M."/>
            <person name="Sun H."/>
            <person name="Tritt A."/>
            <person name="Yoshinaga Y."/>
            <person name="Zwiers L.-H."/>
            <person name="Turgeon B."/>
            <person name="Goodwin S."/>
            <person name="Spatafora J."/>
            <person name="Crous P."/>
            <person name="Grigoriev I."/>
        </authorList>
    </citation>
    <scope>NUCLEOTIDE SEQUENCE</scope>
    <source>
        <strain evidence="8">CBS 109.77</strain>
    </source>
</reference>
<dbReference type="PANTHER" id="PTHR23501:SF198">
    <property type="entry name" value="AZOLE RESISTANCE PROTEIN 1-RELATED"/>
    <property type="match status" value="1"/>
</dbReference>
<evidence type="ECO:0000256" key="5">
    <source>
        <dbReference type="SAM" id="MobiDB-lite"/>
    </source>
</evidence>
<keyword evidence="9" id="KW-1185">Reference proteome</keyword>
<feature type="domain" description="Major facilitator superfamily (MFS) profile" evidence="7">
    <location>
        <begin position="61"/>
        <end position="548"/>
    </location>
</feature>
<dbReference type="EMBL" id="MU001778">
    <property type="protein sequence ID" value="KAF2798682.1"/>
    <property type="molecule type" value="Genomic_DNA"/>
</dbReference>
<feature type="transmembrane region" description="Helical" evidence="6">
    <location>
        <begin position="96"/>
        <end position="115"/>
    </location>
</feature>
<organism evidence="8 9">
    <name type="scientific">Melanomma pulvis-pyrius CBS 109.77</name>
    <dbReference type="NCBI Taxonomy" id="1314802"/>
    <lineage>
        <taxon>Eukaryota</taxon>
        <taxon>Fungi</taxon>
        <taxon>Dikarya</taxon>
        <taxon>Ascomycota</taxon>
        <taxon>Pezizomycotina</taxon>
        <taxon>Dothideomycetes</taxon>
        <taxon>Pleosporomycetidae</taxon>
        <taxon>Pleosporales</taxon>
        <taxon>Melanommataceae</taxon>
        <taxon>Melanomma</taxon>
    </lineage>
</organism>
<gene>
    <name evidence="8" type="ORF">K505DRAFT_295940</name>
</gene>
<keyword evidence="4 6" id="KW-0472">Membrane</keyword>
<feature type="transmembrane region" description="Helical" evidence="6">
    <location>
        <begin position="151"/>
        <end position="177"/>
    </location>
</feature>
<feature type="compositionally biased region" description="Polar residues" evidence="5">
    <location>
        <begin position="19"/>
        <end position="29"/>
    </location>
</feature>
<dbReference type="OrthoDB" id="10021397at2759"/>
<dbReference type="Gene3D" id="1.20.1250.20">
    <property type="entry name" value="MFS general substrate transporter like domains"/>
    <property type="match status" value="1"/>
</dbReference>
<dbReference type="PROSITE" id="PS50850">
    <property type="entry name" value="MFS"/>
    <property type="match status" value="1"/>
</dbReference>
<feature type="region of interest" description="Disordered" evidence="5">
    <location>
        <begin position="1"/>
        <end position="31"/>
    </location>
</feature>
<feature type="transmembrane region" description="Helical" evidence="6">
    <location>
        <begin position="58"/>
        <end position="76"/>
    </location>
</feature>
<evidence type="ECO:0000313" key="8">
    <source>
        <dbReference type="EMBL" id="KAF2798682.1"/>
    </source>
</evidence>
<feature type="transmembrane region" description="Helical" evidence="6">
    <location>
        <begin position="281"/>
        <end position="303"/>
    </location>
</feature>
<feature type="transmembrane region" description="Helical" evidence="6">
    <location>
        <begin position="392"/>
        <end position="412"/>
    </location>
</feature>
<feature type="transmembrane region" description="Helical" evidence="6">
    <location>
        <begin position="323"/>
        <end position="343"/>
    </location>
</feature>
<feature type="transmembrane region" description="Helical" evidence="6">
    <location>
        <begin position="189"/>
        <end position="210"/>
    </location>
</feature>
<dbReference type="InterPro" id="IPR011701">
    <property type="entry name" value="MFS"/>
</dbReference>
<keyword evidence="2 6" id="KW-0812">Transmembrane</keyword>
<feature type="compositionally biased region" description="Polar residues" evidence="5">
    <location>
        <begin position="1"/>
        <end position="12"/>
    </location>
</feature>
<dbReference type="Gene3D" id="1.20.1720.10">
    <property type="entry name" value="Multidrug resistance protein D"/>
    <property type="match status" value="1"/>
</dbReference>
<accession>A0A6A6XQL6</accession>
<keyword evidence="3 6" id="KW-1133">Transmembrane helix</keyword>
<feature type="transmembrane region" description="Helical" evidence="6">
    <location>
        <begin position="127"/>
        <end position="145"/>
    </location>
</feature>
<evidence type="ECO:0000259" key="7">
    <source>
        <dbReference type="PROSITE" id="PS50850"/>
    </source>
</evidence>
<evidence type="ECO:0000256" key="6">
    <source>
        <dbReference type="SAM" id="Phobius"/>
    </source>
</evidence>
<dbReference type="CDD" id="cd17502">
    <property type="entry name" value="MFS_Azr1_MDR_like"/>
    <property type="match status" value="1"/>
</dbReference>
<sequence>MVMPSDGSTGKTTPMAADPTNTDDTSQVTARDKDLVDTNATQVESSIDPENEIVGARLLLIHIGVTLAAFLAGLDSNLMATSVPVITSQFNSIGDVGWYGASFYIAMCASQPLAGKIYTLFSKKLTFLFYLFIFEVGNLVCALAPSSTALIAGRAITGLGASGVFVGGIVILATIIPLHKRAIWQGTQVTMFSIASVVGPVIGGALTQSITWRWCFWINLPFGGLAAVLLLFLKIRKPEEATLLPLARKIKALDFIGFILLAGSTIMLLLALQLGGVTYSWNSSVVVGLFVGFSVTIIPFICWQVYRGDDALVPPKLFSYRNASLLCLCQMFAAGPFQVIVYWLPIWFQAVLGVSPIASGVRYLPTVIADTLTCIVGSAIIMQLGIWNPFLLLSKALISLSGGLLSTIHPGISSSHLIGYQILGGVGFGLVNNMGHIGMQASVPKELVPIGAGSLMSIVSATCAIYLAAGQTIFQDRLTAHLSGKISSELIDRVLDSGATNIRSFISLTDLPVVLEGYSRSITQVFYLPAAAPVIGFFLALGLKWTPLRKKEAAPVAAEEADSESNVESKA</sequence>
<protein>
    <submittedName>
        <fullName evidence="8">MFS general substrate transporter</fullName>
    </submittedName>
</protein>
<evidence type="ECO:0000256" key="3">
    <source>
        <dbReference type="ARBA" id="ARBA00022989"/>
    </source>
</evidence>
<evidence type="ECO:0000256" key="4">
    <source>
        <dbReference type="ARBA" id="ARBA00023136"/>
    </source>
</evidence>
<feature type="transmembrane region" description="Helical" evidence="6">
    <location>
        <begin position="447"/>
        <end position="469"/>
    </location>
</feature>
<name>A0A6A6XQL6_9PLEO</name>
<comment type="subcellular location">
    <subcellularLocation>
        <location evidence="1">Membrane</location>
        <topology evidence="1">Multi-pass membrane protein</topology>
    </subcellularLocation>
</comment>
<feature type="transmembrane region" description="Helical" evidence="6">
    <location>
        <begin position="363"/>
        <end position="385"/>
    </location>
</feature>
<dbReference type="SUPFAM" id="SSF103473">
    <property type="entry name" value="MFS general substrate transporter"/>
    <property type="match status" value="1"/>
</dbReference>
<feature type="transmembrane region" description="Helical" evidence="6">
    <location>
        <begin position="418"/>
        <end position="435"/>
    </location>
</feature>
<evidence type="ECO:0000256" key="1">
    <source>
        <dbReference type="ARBA" id="ARBA00004141"/>
    </source>
</evidence>
<dbReference type="Proteomes" id="UP000799757">
    <property type="component" value="Unassembled WGS sequence"/>
</dbReference>
<dbReference type="AlphaFoldDB" id="A0A6A6XQL6"/>
<dbReference type="GO" id="GO:0005886">
    <property type="term" value="C:plasma membrane"/>
    <property type="evidence" value="ECO:0007669"/>
    <property type="project" value="TreeGrafter"/>
</dbReference>
<proteinExistence type="predicted"/>
<feature type="transmembrane region" description="Helical" evidence="6">
    <location>
        <begin position="525"/>
        <end position="543"/>
    </location>
</feature>